<comment type="caution">
    <text evidence="26">The sequence shown here is derived from an EMBL/GenBank/DDBJ whole genome shotgun (WGS) entry which is preliminary data.</text>
</comment>
<evidence type="ECO:0000313" key="27">
    <source>
        <dbReference type="Proteomes" id="UP000576209"/>
    </source>
</evidence>
<evidence type="ECO:0000256" key="15">
    <source>
        <dbReference type="ARBA" id="ARBA00022840"/>
    </source>
</evidence>
<keyword evidence="12" id="KW-0479">Metal-binding</keyword>
<dbReference type="EC" id="2.7.13.3" evidence="5"/>
<feature type="domain" description="Histidine kinase" evidence="24">
    <location>
        <begin position="371"/>
        <end position="563"/>
    </location>
</feature>
<evidence type="ECO:0000256" key="17">
    <source>
        <dbReference type="ARBA" id="ARBA00023004"/>
    </source>
</evidence>
<dbReference type="SMART" id="SM00387">
    <property type="entry name" value="HATPase_c"/>
    <property type="match status" value="1"/>
</dbReference>
<feature type="domain" description="PAC" evidence="25">
    <location>
        <begin position="286"/>
        <end position="337"/>
    </location>
</feature>
<keyword evidence="17" id="KW-0408">Iron</keyword>
<comment type="cofactor">
    <cofactor evidence="2">
        <name>[4Fe-4S] cluster</name>
        <dbReference type="ChEBI" id="CHEBI:49883"/>
    </cofactor>
</comment>
<evidence type="ECO:0000256" key="8">
    <source>
        <dbReference type="ARBA" id="ARBA00022490"/>
    </source>
</evidence>
<keyword evidence="7" id="KW-0004">4Fe-4S</keyword>
<evidence type="ECO:0000256" key="14">
    <source>
        <dbReference type="ARBA" id="ARBA00022777"/>
    </source>
</evidence>
<dbReference type="GO" id="GO:0046983">
    <property type="term" value="F:protein dimerization activity"/>
    <property type="evidence" value="ECO:0007669"/>
    <property type="project" value="InterPro"/>
</dbReference>
<keyword evidence="11 23" id="KW-0812">Transmembrane</keyword>
<dbReference type="InterPro" id="IPR004358">
    <property type="entry name" value="Sig_transdc_His_kin-like_C"/>
</dbReference>
<comment type="function">
    <text evidence="21">Member of the two-component regulatory system NreB/NreC involved in the control of dissimilatory nitrate/nitrite reduction in response to oxygen. NreB functions as a direct oxygen sensor histidine kinase which is autophosphorylated, in the absence of oxygen, probably at the conserved histidine residue, and transfers its phosphate group probably to a conserved aspartate residue of NreC. NreB/NreC activates the expression of the nitrate (narGHJI) and nitrite (nir) reductase operons, as well as the putative nitrate transporter gene narT.</text>
</comment>
<evidence type="ECO:0000256" key="16">
    <source>
        <dbReference type="ARBA" id="ARBA00022989"/>
    </source>
</evidence>
<dbReference type="PRINTS" id="PR00344">
    <property type="entry name" value="BCTRLSENSOR"/>
</dbReference>
<dbReference type="InterPro" id="IPR029095">
    <property type="entry name" value="NarX-like_N"/>
</dbReference>
<dbReference type="InterPro" id="IPR036890">
    <property type="entry name" value="HATPase_C_sf"/>
</dbReference>
<dbReference type="InterPro" id="IPR011712">
    <property type="entry name" value="Sig_transdc_His_kin_sub3_dim/P"/>
</dbReference>
<evidence type="ECO:0000256" key="23">
    <source>
        <dbReference type="SAM" id="Phobius"/>
    </source>
</evidence>
<dbReference type="PROSITE" id="PS50113">
    <property type="entry name" value="PAC"/>
    <property type="match status" value="1"/>
</dbReference>
<evidence type="ECO:0000259" key="25">
    <source>
        <dbReference type="PROSITE" id="PS50113"/>
    </source>
</evidence>
<keyword evidence="14 26" id="KW-0418">Kinase</keyword>
<evidence type="ECO:0000259" key="24">
    <source>
        <dbReference type="PROSITE" id="PS50109"/>
    </source>
</evidence>
<dbReference type="Proteomes" id="UP000576209">
    <property type="component" value="Unassembled WGS sequence"/>
</dbReference>
<keyword evidence="20 23" id="KW-0472">Membrane</keyword>
<evidence type="ECO:0000256" key="2">
    <source>
        <dbReference type="ARBA" id="ARBA00001966"/>
    </source>
</evidence>
<evidence type="ECO:0000256" key="9">
    <source>
        <dbReference type="ARBA" id="ARBA00022553"/>
    </source>
</evidence>
<comment type="catalytic activity">
    <reaction evidence="1">
        <text>ATP + protein L-histidine = ADP + protein N-phospho-L-histidine.</text>
        <dbReference type="EC" id="2.7.13.3"/>
    </reaction>
</comment>
<proteinExistence type="predicted"/>
<dbReference type="GO" id="GO:0051539">
    <property type="term" value="F:4 iron, 4 sulfur cluster binding"/>
    <property type="evidence" value="ECO:0007669"/>
    <property type="project" value="UniProtKB-KW"/>
</dbReference>
<evidence type="ECO:0000256" key="11">
    <source>
        <dbReference type="ARBA" id="ARBA00022692"/>
    </source>
</evidence>
<keyword evidence="16 23" id="KW-1133">Transmembrane helix</keyword>
<dbReference type="InterPro" id="IPR035965">
    <property type="entry name" value="PAS-like_dom_sf"/>
</dbReference>
<dbReference type="Pfam" id="PF07730">
    <property type="entry name" value="HisKA_3"/>
    <property type="match status" value="1"/>
</dbReference>
<sequence>MGENRIFSRLRRAYLLALSLIALSLVGELLLVDGFLIDQKKDAEIINVAGRQRMLSQRIAKMVALEQPAVATEIAAWQDRHEWLKTELAGQPVLDSLRTLDTLVAVLSQVASSNTRDRVDTVNGLSEDFLVSMDAIVGHLSVAATRKVNRLQQVNRWLTVFTLGILLLELIFIFRPIGHFVRRQFERIDSERGAQESARAAAEDAVTEKNATLRQLYALNSAIDEAALFASLRADGTIIHLSKKFRDLLDPEASVANRPFAQVLNRNEGRQIRMAELLRNVTVTPWRGEWQLTDRAGAVRYLEMSILPARRAGAEVDLFVLATDVTENRMARDALSTLTEQQITKEKERVLQRAQQTTEAQEKERLRVARDLHDGVGQNLTALKFSLESMKLDDPERSRADLDRLKELAGEIIRGVRMATFNLRPPELSDYGLAATLERMARELSRLTGERVVFENDNFSAKLSPAAELNLYRITQEAVNNAIKYAGANYILVTLSAGEELVSITVDDDGRGFDPETVKSRTDGSGLGLASMEDRIAQLRGRLFIRSSPETGTRITINVPLGSG</sequence>
<evidence type="ECO:0000256" key="12">
    <source>
        <dbReference type="ARBA" id="ARBA00022723"/>
    </source>
</evidence>
<keyword evidence="13" id="KW-0547">Nucleotide-binding</keyword>
<dbReference type="RefSeq" id="WP_183495421.1">
    <property type="nucleotide sequence ID" value="NZ_JACIFF010000004.1"/>
</dbReference>
<dbReference type="CDD" id="cd16917">
    <property type="entry name" value="HATPase_UhpB-NarQ-NarX-like"/>
    <property type="match status" value="1"/>
</dbReference>
<dbReference type="Gene3D" id="3.30.565.10">
    <property type="entry name" value="Histidine kinase-like ATPase, C-terminal domain"/>
    <property type="match status" value="1"/>
</dbReference>
<gene>
    <name evidence="26" type="ORF">GGR28_001781</name>
</gene>
<dbReference type="GO" id="GO:0016020">
    <property type="term" value="C:membrane"/>
    <property type="evidence" value="ECO:0007669"/>
    <property type="project" value="UniProtKB-SubCell"/>
</dbReference>
<evidence type="ECO:0000256" key="13">
    <source>
        <dbReference type="ARBA" id="ARBA00022741"/>
    </source>
</evidence>
<dbReference type="GO" id="GO:0046872">
    <property type="term" value="F:metal ion binding"/>
    <property type="evidence" value="ECO:0007669"/>
    <property type="project" value="UniProtKB-KW"/>
</dbReference>
<keyword evidence="9" id="KW-0597">Phosphoprotein</keyword>
<dbReference type="InterPro" id="IPR005467">
    <property type="entry name" value="His_kinase_dom"/>
</dbReference>
<evidence type="ECO:0000256" key="18">
    <source>
        <dbReference type="ARBA" id="ARBA00023012"/>
    </source>
</evidence>
<dbReference type="Pfam" id="PF08448">
    <property type="entry name" value="PAS_4"/>
    <property type="match status" value="1"/>
</dbReference>
<name>A0A840E1R5_9BACT</name>
<evidence type="ECO:0000256" key="6">
    <source>
        <dbReference type="ARBA" id="ARBA00017322"/>
    </source>
</evidence>
<keyword evidence="8" id="KW-0963">Cytoplasm</keyword>
<dbReference type="GO" id="GO:0000155">
    <property type="term" value="F:phosphorelay sensor kinase activity"/>
    <property type="evidence" value="ECO:0007669"/>
    <property type="project" value="InterPro"/>
</dbReference>
<dbReference type="AlphaFoldDB" id="A0A840E1R5"/>
<dbReference type="PANTHER" id="PTHR24421">
    <property type="entry name" value="NITRATE/NITRITE SENSOR PROTEIN NARX-RELATED"/>
    <property type="match status" value="1"/>
</dbReference>
<dbReference type="SUPFAM" id="SSF55785">
    <property type="entry name" value="PYP-like sensor domain (PAS domain)"/>
    <property type="match status" value="1"/>
</dbReference>
<evidence type="ECO:0000256" key="22">
    <source>
        <dbReference type="ARBA" id="ARBA00030800"/>
    </source>
</evidence>
<evidence type="ECO:0000256" key="4">
    <source>
        <dbReference type="ARBA" id="ARBA00004496"/>
    </source>
</evidence>
<dbReference type="Gene3D" id="3.30.450.20">
    <property type="entry name" value="PAS domain"/>
    <property type="match status" value="1"/>
</dbReference>
<dbReference type="EMBL" id="JACIFF010000004">
    <property type="protein sequence ID" value="MBB4079161.1"/>
    <property type="molecule type" value="Genomic_DNA"/>
</dbReference>
<evidence type="ECO:0000256" key="3">
    <source>
        <dbReference type="ARBA" id="ARBA00004141"/>
    </source>
</evidence>
<dbReference type="Pfam" id="PF02518">
    <property type="entry name" value="HATPase_c"/>
    <property type="match status" value="1"/>
</dbReference>
<keyword evidence="19" id="KW-0411">Iron-sulfur</keyword>
<evidence type="ECO:0000256" key="20">
    <source>
        <dbReference type="ARBA" id="ARBA00023136"/>
    </source>
</evidence>
<feature type="transmembrane region" description="Helical" evidence="23">
    <location>
        <begin position="157"/>
        <end position="177"/>
    </location>
</feature>
<organism evidence="26 27">
    <name type="scientific">Neolewinella aquimaris</name>
    <dbReference type="NCBI Taxonomy" id="1835722"/>
    <lineage>
        <taxon>Bacteria</taxon>
        <taxon>Pseudomonadati</taxon>
        <taxon>Bacteroidota</taxon>
        <taxon>Saprospiria</taxon>
        <taxon>Saprospirales</taxon>
        <taxon>Lewinellaceae</taxon>
        <taxon>Neolewinella</taxon>
    </lineage>
</organism>
<keyword evidence="27" id="KW-1185">Reference proteome</keyword>
<evidence type="ECO:0000256" key="19">
    <source>
        <dbReference type="ARBA" id="ARBA00023014"/>
    </source>
</evidence>
<dbReference type="GO" id="GO:0005737">
    <property type="term" value="C:cytoplasm"/>
    <property type="evidence" value="ECO:0007669"/>
    <property type="project" value="UniProtKB-SubCell"/>
</dbReference>
<protein>
    <recommendedName>
        <fullName evidence="6">Oxygen sensor histidine kinase NreB</fullName>
        <ecNumber evidence="5">2.7.13.3</ecNumber>
    </recommendedName>
    <alternativeName>
        <fullName evidence="22">Nitrogen regulation protein B</fullName>
    </alternativeName>
</protein>
<reference evidence="26 27" key="1">
    <citation type="submission" date="2020-08" db="EMBL/GenBank/DDBJ databases">
        <title>Genomic Encyclopedia of Type Strains, Phase IV (KMG-IV): sequencing the most valuable type-strain genomes for metagenomic binning, comparative biology and taxonomic classification.</title>
        <authorList>
            <person name="Goeker M."/>
        </authorList>
    </citation>
    <scope>NUCLEOTIDE SEQUENCE [LARGE SCALE GENOMIC DNA]</scope>
    <source>
        <strain evidence="26 27">DSM 105137</strain>
    </source>
</reference>
<dbReference type="Pfam" id="PF13675">
    <property type="entry name" value="PilJ"/>
    <property type="match status" value="1"/>
</dbReference>
<keyword evidence="10" id="KW-0808">Transferase</keyword>
<dbReference type="SUPFAM" id="SSF55874">
    <property type="entry name" value="ATPase domain of HSP90 chaperone/DNA topoisomerase II/histidine kinase"/>
    <property type="match status" value="1"/>
</dbReference>
<dbReference type="PROSITE" id="PS50109">
    <property type="entry name" value="HIS_KIN"/>
    <property type="match status" value="1"/>
</dbReference>
<keyword evidence="18" id="KW-0902">Two-component regulatory system</keyword>
<evidence type="ECO:0000256" key="5">
    <source>
        <dbReference type="ARBA" id="ARBA00012438"/>
    </source>
</evidence>
<evidence type="ECO:0000256" key="10">
    <source>
        <dbReference type="ARBA" id="ARBA00022679"/>
    </source>
</evidence>
<keyword evidence="15" id="KW-0067">ATP-binding</keyword>
<comment type="subcellular location">
    <subcellularLocation>
        <location evidence="4">Cytoplasm</location>
    </subcellularLocation>
    <subcellularLocation>
        <location evidence="3">Membrane</location>
        <topology evidence="3">Multi-pass membrane protein</topology>
    </subcellularLocation>
</comment>
<evidence type="ECO:0000313" key="26">
    <source>
        <dbReference type="EMBL" id="MBB4079161.1"/>
    </source>
</evidence>
<dbReference type="InterPro" id="IPR013656">
    <property type="entry name" value="PAS_4"/>
</dbReference>
<accession>A0A840E1R5</accession>
<dbReference type="Gene3D" id="1.20.5.1930">
    <property type="match status" value="1"/>
</dbReference>
<dbReference type="InterPro" id="IPR003594">
    <property type="entry name" value="HATPase_dom"/>
</dbReference>
<dbReference type="InterPro" id="IPR000700">
    <property type="entry name" value="PAS-assoc_C"/>
</dbReference>
<evidence type="ECO:0000256" key="21">
    <source>
        <dbReference type="ARBA" id="ARBA00024827"/>
    </source>
</evidence>
<dbReference type="GO" id="GO:0005524">
    <property type="term" value="F:ATP binding"/>
    <property type="evidence" value="ECO:0007669"/>
    <property type="project" value="UniProtKB-KW"/>
</dbReference>
<dbReference type="PANTHER" id="PTHR24421:SF10">
    <property type="entry name" value="NITRATE_NITRITE SENSOR PROTEIN NARQ"/>
    <property type="match status" value="1"/>
</dbReference>
<evidence type="ECO:0000256" key="7">
    <source>
        <dbReference type="ARBA" id="ARBA00022485"/>
    </source>
</evidence>
<dbReference type="InterPro" id="IPR050482">
    <property type="entry name" value="Sensor_HK_TwoCompSys"/>
</dbReference>
<evidence type="ECO:0000256" key="1">
    <source>
        <dbReference type="ARBA" id="ARBA00000085"/>
    </source>
</evidence>